<evidence type="ECO:0000256" key="1">
    <source>
        <dbReference type="SAM" id="Phobius"/>
    </source>
</evidence>
<feature type="transmembrane region" description="Helical" evidence="1">
    <location>
        <begin position="333"/>
        <end position="352"/>
    </location>
</feature>
<evidence type="ECO:0000313" key="4">
    <source>
        <dbReference type="EMBL" id="KAB7790337.1"/>
    </source>
</evidence>
<reference evidence="4 5" key="1">
    <citation type="submission" date="2019-09" db="EMBL/GenBank/DDBJ databases">
        <title>Characterization of the phylogenetic diversity of two novel species belonging to the genus Bifidobacterium: Bifidobacterium cebidarum sp. nov. and Bifidobacterium leontopitheci sp. nov.</title>
        <authorList>
            <person name="Lugli G.A."/>
            <person name="Duranti S."/>
            <person name="Milani C."/>
            <person name="Turroni F."/>
            <person name="Ventura M."/>
        </authorList>
    </citation>
    <scope>NUCLEOTIDE SEQUENCE [LARGE SCALE GENOMIC DNA]</scope>
    <source>
        <strain evidence="4 5">LMG 31471</strain>
    </source>
</reference>
<proteinExistence type="predicted"/>
<sequence>MDSRAIKFTDVGRTCVAAAISLLAGGVATFLCPAVIRHFFRLTQYGSLTPWYIHGIRFIVFTLVLAVPVCAIAFGIRRTGMALHKYRFIIGAGIVALSVALNISGSSMGMWNYWLGGDMSQGVVWGTPRPIRTDEYIVGTPFAFSQGYNHYGYFNPLFGNKSTDMFIIKDAPVWVLAELFRPFHWGYLLLGSARGLAFYWSARLVALFLASYQVLLMLTNNEKETGAQHHGLCCLGASMIAFAPLIQWWFAVNSLPEMLIAVFTSVCCFDRYLADTRIKARALYAAAILACAGMFILSLYPAWQIPLAYVLLALIVGVVAKHWGAIHITKADIAIAAALVVAFAVIMTVSLIPSMETIMATLHTEYPGSRQSTGGGYRPVFFFSAIGTLMLPFREFVANSAVHNATEAALFIDLFPMGIALSLANMVKRKKIDVFSVALIAVVTMLGCFACIGFPLWLSKIMLLTPVTPNRIMVAFAICNILLLMRAAAYRAWNPRMWQIIVIAVIYAGISAVATRQAYPAYIGALTIGGCCVMSILFVCSFLAEHKAIRLSAGLIAGVVLFISGMSVNPVQYSTDPITKQPVIEQVQALQSKYDGMWAASGERSPWIANLMVANGVKTFNSLQVVPDMVSWKRIDPTGQWKTAYNRFAYVGMSIDDSAVEMPSARRMGPFELVSPDDFIFHPTPRQLDDLGVKNVLATEPLDSMHFPDGYSFVRIGRTINGRTPYRLVAGGR</sequence>
<protein>
    <recommendedName>
        <fullName evidence="6">YfhO family protein</fullName>
    </recommendedName>
</protein>
<dbReference type="InterPro" id="IPR056074">
    <property type="entry name" value="DUF7657"/>
</dbReference>
<name>A0A6I1GLW2_9BIFI</name>
<comment type="caution">
    <text evidence="4">The sequence shown here is derived from an EMBL/GenBank/DDBJ whole genome shotgun (WGS) entry which is preliminary data.</text>
</comment>
<feature type="transmembrane region" description="Helical" evidence="1">
    <location>
        <begin position="88"/>
        <end position="111"/>
    </location>
</feature>
<dbReference type="Pfam" id="PF24672">
    <property type="entry name" value="DUF7654"/>
    <property type="match status" value="1"/>
</dbReference>
<feature type="domain" description="DUF7657" evidence="3">
    <location>
        <begin position="85"/>
        <end position="488"/>
    </location>
</feature>
<feature type="transmembrane region" description="Helical" evidence="1">
    <location>
        <begin position="408"/>
        <end position="427"/>
    </location>
</feature>
<dbReference type="AlphaFoldDB" id="A0A6I1GLW2"/>
<dbReference type="Proteomes" id="UP000441772">
    <property type="component" value="Unassembled WGS sequence"/>
</dbReference>
<evidence type="ECO:0000259" key="3">
    <source>
        <dbReference type="Pfam" id="PF24677"/>
    </source>
</evidence>
<feature type="transmembrane region" description="Helical" evidence="1">
    <location>
        <begin position="551"/>
        <end position="568"/>
    </location>
</feature>
<feature type="transmembrane region" description="Helical" evidence="1">
    <location>
        <begin position="197"/>
        <end position="218"/>
    </location>
</feature>
<feature type="transmembrane region" description="Helical" evidence="1">
    <location>
        <begin position="230"/>
        <end position="252"/>
    </location>
</feature>
<feature type="domain" description="DUF7654" evidence="2">
    <location>
        <begin position="577"/>
        <end position="729"/>
    </location>
</feature>
<feature type="transmembrane region" description="Helical" evidence="1">
    <location>
        <begin position="521"/>
        <end position="544"/>
    </location>
</feature>
<feature type="transmembrane region" description="Helical" evidence="1">
    <location>
        <begin position="281"/>
        <end position="300"/>
    </location>
</feature>
<feature type="transmembrane region" description="Helical" evidence="1">
    <location>
        <begin position="12"/>
        <end position="36"/>
    </location>
</feature>
<feature type="transmembrane region" description="Helical" evidence="1">
    <location>
        <begin position="470"/>
        <end position="490"/>
    </location>
</feature>
<keyword evidence="5" id="KW-1185">Reference proteome</keyword>
<feature type="transmembrane region" description="Helical" evidence="1">
    <location>
        <begin position="497"/>
        <end position="515"/>
    </location>
</feature>
<organism evidence="4 5">
    <name type="scientific">Bifidobacterium leontopitheci</name>
    <dbReference type="NCBI Taxonomy" id="2650774"/>
    <lineage>
        <taxon>Bacteria</taxon>
        <taxon>Bacillati</taxon>
        <taxon>Actinomycetota</taxon>
        <taxon>Actinomycetes</taxon>
        <taxon>Bifidobacteriales</taxon>
        <taxon>Bifidobacteriaceae</taxon>
        <taxon>Bifidobacterium</taxon>
    </lineage>
</organism>
<accession>A0A6I1GLW2</accession>
<gene>
    <name evidence="4" type="ORF">F7D09_1146</name>
</gene>
<dbReference type="InterPro" id="IPR056071">
    <property type="entry name" value="DUF7654"/>
</dbReference>
<evidence type="ECO:0000313" key="5">
    <source>
        <dbReference type="Proteomes" id="UP000441772"/>
    </source>
</evidence>
<feature type="transmembrane region" description="Helical" evidence="1">
    <location>
        <begin position="434"/>
        <end position="458"/>
    </location>
</feature>
<feature type="transmembrane region" description="Helical" evidence="1">
    <location>
        <begin position="306"/>
        <end position="326"/>
    </location>
</feature>
<keyword evidence="1" id="KW-0812">Transmembrane</keyword>
<keyword evidence="1" id="KW-1133">Transmembrane helix</keyword>
<evidence type="ECO:0000259" key="2">
    <source>
        <dbReference type="Pfam" id="PF24672"/>
    </source>
</evidence>
<keyword evidence="1" id="KW-0472">Membrane</keyword>
<dbReference type="EMBL" id="WBVT01000015">
    <property type="protein sequence ID" value="KAB7790337.1"/>
    <property type="molecule type" value="Genomic_DNA"/>
</dbReference>
<evidence type="ECO:0008006" key="6">
    <source>
        <dbReference type="Google" id="ProtNLM"/>
    </source>
</evidence>
<feature type="transmembrane region" description="Helical" evidence="1">
    <location>
        <begin position="56"/>
        <end position="76"/>
    </location>
</feature>
<dbReference type="RefSeq" id="WP_226836006.1">
    <property type="nucleotide sequence ID" value="NZ_JBHSKZ010000063.1"/>
</dbReference>
<dbReference type="Pfam" id="PF24677">
    <property type="entry name" value="DUF7657"/>
    <property type="match status" value="1"/>
</dbReference>